<evidence type="ECO:0000256" key="2">
    <source>
        <dbReference type="ARBA" id="ARBA00022692"/>
    </source>
</evidence>
<dbReference type="GeneID" id="66062091"/>
<organism evidence="7 8">
    <name type="scientific">Ustilaginoidea virens</name>
    <name type="common">Rice false smut fungus</name>
    <name type="synonym">Villosiclava virens</name>
    <dbReference type="NCBI Taxonomy" id="1159556"/>
    <lineage>
        <taxon>Eukaryota</taxon>
        <taxon>Fungi</taxon>
        <taxon>Dikarya</taxon>
        <taxon>Ascomycota</taxon>
        <taxon>Pezizomycotina</taxon>
        <taxon>Sordariomycetes</taxon>
        <taxon>Hypocreomycetidae</taxon>
        <taxon>Hypocreales</taxon>
        <taxon>Clavicipitaceae</taxon>
        <taxon>Ustilaginoidea</taxon>
    </lineage>
</organism>
<dbReference type="InterPro" id="IPR008253">
    <property type="entry name" value="Marvel"/>
</dbReference>
<dbReference type="EMBL" id="CP072753">
    <property type="protein sequence ID" value="QUC17072.1"/>
    <property type="molecule type" value="Genomic_DNA"/>
</dbReference>
<dbReference type="PANTHER" id="PTHR37451:SF5">
    <property type="entry name" value="MARVEL DOMAIN-CONTAINING PROTEIN"/>
    <property type="match status" value="1"/>
</dbReference>
<dbReference type="OrthoDB" id="2117453at2759"/>
<evidence type="ECO:0000259" key="6">
    <source>
        <dbReference type="Pfam" id="PF01284"/>
    </source>
</evidence>
<dbReference type="AlphaFoldDB" id="A0A8E5MEV8"/>
<evidence type="ECO:0000256" key="5">
    <source>
        <dbReference type="SAM" id="Phobius"/>
    </source>
</evidence>
<accession>A0A8E5MEV8</accession>
<feature type="domain" description="MARVEL" evidence="6">
    <location>
        <begin position="6"/>
        <end position="131"/>
    </location>
</feature>
<feature type="transmembrane region" description="Helical" evidence="5">
    <location>
        <begin position="74"/>
        <end position="97"/>
    </location>
</feature>
<feature type="transmembrane region" description="Helical" evidence="5">
    <location>
        <begin position="42"/>
        <end position="62"/>
    </location>
</feature>
<evidence type="ECO:0000313" key="7">
    <source>
        <dbReference type="EMBL" id="QUC17072.1"/>
    </source>
</evidence>
<feature type="transmembrane region" description="Helical" evidence="5">
    <location>
        <begin position="117"/>
        <end position="142"/>
    </location>
</feature>
<keyword evidence="2 5" id="KW-0812">Transmembrane</keyword>
<reference evidence="7" key="1">
    <citation type="submission" date="2020-03" db="EMBL/GenBank/DDBJ databases">
        <title>A mixture of massive structural variations and highly conserved coding sequences in Ustilaginoidea virens genome.</title>
        <authorList>
            <person name="Zhang K."/>
            <person name="Zhao Z."/>
            <person name="Zhang Z."/>
            <person name="Li Y."/>
            <person name="Hsiang T."/>
            <person name="Sun W."/>
        </authorList>
    </citation>
    <scope>NUCLEOTIDE SEQUENCE</scope>
    <source>
        <strain evidence="7">UV-8b</strain>
    </source>
</reference>
<keyword evidence="8" id="KW-1185">Reference proteome</keyword>
<dbReference type="Pfam" id="PF01284">
    <property type="entry name" value="MARVEL"/>
    <property type="match status" value="1"/>
</dbReference>
<sequence length="160" mass="17114">MGQLSHIALRVLQGALAGANLGLSAYIVNYHGVNNLQSPPEAVGFLLFASILSILSILYLELAPRFLNRIAHPYASLAVQGLNTICYFAGFIAFAVFRGYLAFCQGDECSASRGDAVIAAAAFCAWIASTIMTAKQMIVGGVEARRKAVQMREVQLSRGD</sequence>
<protein>
    <recommendedName>
        <fullName evidence="6">MARVEL domain-containing protein</fullName>
    </recommendedName>
</protein>
<dbReference type="Proteomes" id="UP000027002">
    <property type="component" value="Chromosome 1"/>
</dbReference>
<evidence type="ECO:0000256" key="1">
    <source>
        <dbReference type="ARBA" id="ARBA00004141"/>
    </source>
</evidence>
<comment type="subcellular location">
    <subcellularLocation>
        <location evidence="1">Membrane</location>
        <topology evidence="1">Multi-pass membrane protein</topology>
    </subcellularLocation>
</comment>
<dbReference type="PANTHER" id="PTHR37451">
    <property type="entry name" value="MARVEL DOMAIN"/>
    <property type="match status" value="1"/>
</dbReference>
<proteinExistence type="predicted"/>
<evidence type="ECO:0000256" key="3">
    <source>
        <dbReference type="ARBA" id="ARBA00022989"/>
    </source>
</evidence>
<name>A0A8E5MEV8_USTVR</name>
<feature type="transmembrane region" description="Helical" evidence="5">
    <location>
        <begin position="7"/>
        <end position="30"/>
    </location>
</feature>
<dbReference type="GO" id="GO:0016020">
    <property type="term" value="C:membrane"/>
    <property type="evidence" value="ECO:0007669"/>
    <property type="project" value="UniProtKB-SubCell"/>
</dbReference>
<keyword evidence="4 5" id="KW-0472">Membrane</keyword>
<dbReference type="KEGG" id="uvi:66062091"/>
<evidence type="ECO:0000313" key="8">
    <source>
        <dbReference type="Proteomes" id="UP000027002"/>
    </source>
</evidence>
<keyword evidence="3 5" id="KW-1133">Transmembrane helix</keyword>
<gene>
    <name evidence="7" type="ORF">UV8b_01313</name>
</gene>
<dbReference type="RefSeq" id="XP_042994745.1">
    <property type="nucleotide sequence ID" value="XM_043138811.1"/>
</dbReference>
<evidence type="ECO:0000256" key="4">
    <source>
        <dbReference type="ARBA" id="ARBA00023136"/>
    </source>
</evidence>